<accession>A0ABQ9WG50</accession>
<feature type="region of interest" description="Disordered" evidence="1">
    <location>
        <begin position="1"/>
        <end position="92"/>
    </location>
</feature>
<protein>
    <submittedName>
        <fullName evidence="2">Uncharacterized protein</fullName>
    </submittedName>
</protein>
<evidence type="ECO:0000256" key="1">
    <source>
        <dbReference type="SAM" id="MobiDB-lite"/>
    </source>
</evidence>
<gene>
    <name evidence="2" type="ORF">P7K49_001647</name>
</gene>
<feature type="non-terminal residue" evidence="2">
    <location>
        <position position="92"/>
    </location>
</feature>
<proteinExistence type="predicted"/>
<reference evidence="2 3" key="1">
    <citation type="submission" date="2023-05" db="EMBL/GenBank/DDBJ databases">
        <title>B98-5 Cell Line De Novo Hybrid Assembly: An Optical Mapping Approach.</title>
        <authorList>
            <person name="Kananen K."/>
            <person name="Auerbach J.A."/>
            <person name="Kautto E."/>
            <person name="Blachly J.S."/>
        </authorList>
    </citation>
    <scope>NUCLEOTIDE SEQUENCE [LARGE SCALE GENOMIC DNA]</scope>
    <source>
        <strain evidence="2">B95-8</strain>
        <tissue evidence="2">Cell line</tissue>
    </source>
</reference>
<name>A0ABQ9WG50_SAGOE</name>
<feature type="compositionally biased region" description="Pro residues" evidence="1">
    <location>
        <begin position="60"/>
        <end position="73"/>
    </location>
</feature>
<sequence length="92" mass="9653">EPRRPRPRLPETPGARASVEYRDEGAGLRKGGEPRGPRGPGAPLTSPPPPSPSSASEVTHPPPTWRNPRPPTPSRIDTAPSSAARLLLPACG</sequence>
<keyword evidence="3" id="KW-1185">Reference proteome</keyword>
<feature type="non-terminal residue" evidence="2">
    <location>
        <position position="1"/>
    </location>
</feature>
<dbReference type="EMBL" id="JASSZA010000001">
    <property type="protein sequence ID" value="KAK2120261.1"/>
    <property type="molecule type" value="Genomic_DNA"/>
</dbReference>
<evidence type="ECO:0000313" key="3">
    <source>
        <dbReference type="Proteomes" id="UP001266305"/>
    </source>
</evidence>
<evidence type="ECO:0000313" key="2">
    <source>
        <dbReference type="EMBL" id="KAK2120261.1"/>
    </source>
</evidence>
<feature type="compositionally biased region" description="Low complexity" evidence="1">
    <location>
        <begin position="79"/>
        <end position="92"/>
    </location>
</feature>
<organism evidence="2 3">
    <name type="scientific">Saguinus oedipus</name>
    <name type="common">Cotton-top tamarin</name>
    <name type="synonym">Oedipomidas oedipus</name>
    <dbReference type="NCBI Taxonomy" id="9490"/>
    <lineage>
        <taxon>Eukaryota</taxon>
        <taxon>Metazoa</taxon>
        <taxon>Chordata</taxon>
        <taxon>Craniata</taxon>
        <taxon>Vertebrata</taxon>
        <taxon>Euteleostomi</taxon>
        <taxon>Mammalia</taxon>
        <taxon>Eutheria</taxon>
        <taxon>Euarchontoglires</taxon>
        <taxon>Primates</taxon>
        <taxon>Haplorrhini</taxon>
        <taxon>Platyrrhini</taxon>
        <taxon>Cebidae</taxon>
        <taxon>Callitrichinae</taxon>
        <taxon>Saguinus</taxon>
    </lineage>
</organism>
<feature type="compositionally biased region" description="Basic and acidic residues" evidence="1">
    <location>
        <begin position="19"/>
        <end position="36"/>
    </location>
</feature>
<dbReference type="Proteomes" id="UP001266305">
    <property type="component" value="Unassembled WGS sequence"/>
</dbReference>
<comment type="caution">
    <text evidence="2">The sequence shown here is derived from an EMBL/GenBank/DDBJ whole genome shotgun (WGS) entry which is preliminary data.</text>
</comment>